<evidence type="ECO:0000256" key="1">
    <source>
        <dbReference type="ARBA" id="ARBA00022729"/>
    </source>
</evidence>
<keyword evidence="5" id="KW-1133">Transmembrane helix</keyword>
<keyword evidence="3" id="KW-0393">Immunoglobulin domain</keyword>
<dbReference type="InterPro" id="IPR007110">
    <property type="entry name" value="Ig-like_dom"/>
</dbReference>
<feature type="region of interest" description="Disordered" evidence="4">
    <location>
        <begin position="250"/>
        <end position="316"/>
    </location>
</feature>
<dbReference type="AlphaFoldDB" id="A0AAX6QYM1"/>
<keyword evidence="5" id="KW-0472">Membrane</keyword>
<dbReference type="PANTHER" id="PTHR16423:SF10">
    <property type="entry name" value="CRKD-BINDING PROTEIN-RELATED"/>
    <property type="match status" value="1"/>
</dbReference>
<dbReference type="Gene3D" id="2.60.40.10">
    <property type="entry name" value="Immunoglobulins"/>
    <property type="match status" value="1"/>
</dbReference>
<evidence type="ECO:0000313" key="9">
    <source>
        <dbReference type="RefSeq" id="XP_012928236.1"/>
    </source>
</evidence>
<dbReference type="InterPro" id="IPR013106">
    <property type="entry name" value="Ig_V-set"/>
</dbReference>
<dbReference type="Pfam" id="PF07686">
    <property type="entry name" value="V-set"/>
    <property type="match status" value="1"/>
</dbReference>
<keyword evidence="8" id="KW-1185">Reference proteome</keyword>
<evidence type="ECO:0000259" key="7">
    <source>
        <dbReference type="PROSITE" id="PS50835"/>
    </source>
</evidence>
<dbReference type="InterPro" id="IPR003599">
    <property type="entry name" value="Ig_sub"/>
</dbReference>
<keyword evidence="1 6" id="KW-0732">Signal</keyword>
<feature type="chain" id="PRO_5043994013" evidence="6">
    <location>
        <begin position="20"/>
        <end position="316"/>
    </location>
</feature>
<keyword evidence="2" id="KW-1015">Disulfide bond</keyword>
<evidence type="ECO:0000256" key="2">
    <source>
        <dbReference type="ARBA" id="ARBA00023157"/>
    </source>
</evidence>
<accession>A0AAX6QYM1</accession>
<dbReference type="GO" id="GO:0038023">
    <property type="term" value="F:signaling receptor activity"/>
    <property type="evidence" value="ECO:0007669"/>
    <property type="project" value="TreeGrafter"/>
</dbReference>
<dbReference type="InterPro" id="IPR052314">
    <property type="entry name" value="Immune_rcpt_domain"/>
</dbReference>
<feature type="region of interest" description="Disordered" evidence="4">
    <location>
        <begin position="212"/>
        <end position="233"/>
    </location>
</feature>
<proteinExistence type="predicted"/>
<dbReference type="GeneID" id="101717411"/>
<dbReference type="SMART" id="SM00409">
    <property type="entry name" value="IG"/>
    <property type="match status" value="1"/>
</dbReference>
<dbReference type="KEGG" id="hgl:101717411"/>
<evidence type="ECO:0000256" key="3">
    <source>
        <dbReference type="ARBA" id="ARBA00023319"/>
    </source>
</evidence>
<evidence type="ECO:0000256" key="5">
    <source>
        <dbReference type="SAM" id="Phobius"/>
    </source>
</evidence>
<reference evidence="9" key="1">
    <citation type="submission" date="2025-08" db="UniProtKB">
        <authorList>
            <consortium name="RefSeq"/>
        </authorList>
    </citation>
    <scope>IDENTIFICATION</scope>
</reference>
<feature type="compositionally biased region" description="Polar residues" evidence="4">
    <location>
        <begin position="212"/>
        <end position="223"/>
    </location>
</feature>
<feature type="compositionally biased region" description="Basic and acidic residues" evidence="4">
    <location>
        <begin position="128"/>
        <end position="138"/>
    </location>
</feature>
<protein>
    <submittedName>
        <fullName evidence="9">Trem-like transcript 1 protein</fullName>
    </submittedName>
</protein>
<gene>
    <name evidence="9" type="primary">Treml1</name>
</gene>
<dbReference type="Proteomes" id="UP000694906">
    <property type="component" value="Unplaced"/>
</dbReference>
<sequence>MGPCLLLLLLLGLEGQGSADSHPEVLRVPVGASIQLQCHYRLQDIRAQKVWCRFSPEGCQPLVTSAVDRSEPGSSRTFLTDMGGGLLQVEMVTLQEGDTGHYGCLVEGTSGSHLVHTFALEVLPKDPGLGEEKEQRKEEEEEEEETSGIATLAEDPFSDPEGSASPWGPTQHKSTPLTWAVVLLLGLLVVAVVLSAVMAKRKGHRLDVRGHFQSSRVSDTDPSSAAHPAGDSGLVDVRLNSTPSFYNTTHTSLAFEPPSGKALVSPPTSPPPLPPKVVMSSQPVTYATVIFPGGDKGGGPSSEPTQDLPSSPGPPS</sequence>
<evidence type="ECO:0000313" key="8">
    <source>
        <dbReference type="Proteomes" id="UP000694906"/>
    </source>
</evidence>
<dbReference type="PROSITE" id="PS50835">
    <property type="entry name" value="IG_LIKE"/>
    <property type="match status" value="1"/>
</dbReference>
<dbReference type="InterPro" id="IPR036179">
    <property type="entry name" value="Ig-like_dom_sf"/>
</dbReference>
<dbReference type="RefSeq" id="XP_012928236.1">
    <property type="nucleotide sequence ID" value="XM_013072782.2"/>
</dbReference>
<dbReference type="PANTHER" id="PTHR16423">
    <property type="entry name" value="TREM-LIKE TRANSCRIPT PROTEIN"/>
    <property type="match status" value="1"/>
</dbReference>
<dbReference type="SUPFAM" id="SSF48726">
    <property type="entry name" value="Immunoglobulin"/>
    <property type="match status" value="1"/>
</dbReference>
<dbReference type="GO" id="GO:0009986">
    <property type="term" value="C:cell surface"/>
    <property type="evidence" value="ECO:0007669"/>
    <property type="project" value="TreeGrafter"/>
</dbReference>
<name>A0AAX6QYM1_HETGA</name>
<dbReference type="InterPro" id="IPR013783">
    <property type="entry name" value="Ig-like_fold"/>
</dbReference>
<feature type="signal peptide" evidence="6">
    <location>
        <begin position="1"/>
        <end position="19"/>
    </location>
</feature>
<evidence type="ECO:0000256" key="6">
    <source>
        <dbReference type="SAM" id="SignalP"/>
    </source>
</evidence>
<feature type="region of interest" description="Disordered" evidence="4">
    <location>
        <begin position="125"/>
        <end position="171"/>
    </location>
</feature>
<feature type="transmembrane region" description="Helical" evidence="5">
    <location>
        <begin position="177"/>
        <end position="199"/>
    </location>
</feature>
<keyword evidence="5" id="KW-0812">Transmembrane</keyword>
<organism evidence="8 9">
    <name type="scientific">Heterocephalus glaber</name>
    <name type="common">Naked mole rat</name>
    <dbReference type="NCBI Taxonomy" id="10181"/>
    <lineage>
        <taxon>Eukaryota</taxon>
        <taxon>Metazoa</taxon>
        <taxon>Chordata</taxon>
        <taxon>Craniata</taxon>
        <taxon>Vertebrata</taxon>
        <taxon>Euteleostomi</taxon>
        <taxon>Mammalia</taxon>
        <taxon>Eutheria</taxon>
        <taxon>Euarchontoglires</taxon>
        <taxon>Glires</taxon>
        <taxon>Rodentia</taxon>
        <taxon>Hystricomorpha</taxon>
        <taxon>Bathyergidae</taxon>
        <taxon>Heterocephalus</taxon>
    </lineage>
</organism>
<evidence type="ECO:0000256" key="4">
    <source>
        <dbReference type="SAM" id="MobiDB-lite"/>
    </source>
</evidence>
<feature type="domain" description="Ig-like" evidence="7">
    <location>
        <begin position="3"/>
        <end position="121"/>
    </location>
</feature>
<dbReference type="CTD" id="340205"/>